<reference evidence="2 3" key="1">
    <citation type="submission" date="2022-10" db="EMBL/GenBank/DDBJ databases">
        <title>Draft genome sequence of Streptomyces sp. YSPA8.</title>
        <authorList>
            <person name="Moriuchi R."/>
            <person name="Dohra H."/>
            <person name="Yamamura H."/>
            <person name="Kodani S."/>
        </authorList>
    </citation>
    <scope>NUCLEOTIDE SEQUENCE [LARGE SCALE GENOMIC DNA]</scope>
    <source>
        <strain evidence="2 3">YSPA8</strain>
    </source>
</reference>
<proteinExistence type="predicted"/>
<dbReference type="PANTHER" id="PTHR34069:SF2">
    <property type="entry name" value="BETA-KETOACYL-[ACYL-CARRIER-PROTEIN] SYNTHASE III"/>
    <property type="match status" value="1"/>
</dbReference>
<dbReference type="PANTHER" id="PTHR34069">
    <property type="entry name" value="3-OXOACYL-[ACYL-CARRIER-PROTEIN] SYNTHASE 3"/>
    <property type="match status" value="1"/>
</dbReference>
<keyword evidence="3" id="KW-1185">Reference proteome</keyword>
<dbReference type="Gene3D" id="3.40.47.10">
    <property type="match status" value="2"/>
</dbReference>
<name>A0ABQ5NY03_9ACTN</name>
<dbReference type="SUPFAM" id="SSF53901">
    <property type="entry name" value="Thiolase-like"/>
    <property type="match status" value="1"/>
</dbReference>
<accession>A0ABQ5NY03</accession>
<gene>
    <name evidence="2" type="ORF">SYYSPA8_12525</name>
</gene>
<dbReference type="InterPro" id="IPR016039">
    <property type="entry name" value="Thiolase-like"/>
</dbReference>
<evidence type="ECO:0000313" key="2">
    <source>
        <dbReference type="EMBL" id="GLF95124.1"/>
    </source>
</evidence>
<dbReference type="EMBL" id="BSBI01000004">
    <property type="protein sequence ID" value="GLF95124.1"/>
    <property type="molecule type" value="Genomic_DNA"/>
</dbReference>
<comment type="caution">
    <text evidence="2">The sequence shown here is derived from an EMBL/GenBank/DDBJ whole genome shotgun (WGS) entry which is preliminary data.</text>
</comment>
<dbReference type="InterPro" id="IPR020616">
    <property type="entry name" value="Thiolase_N"/>
</dbReference>
<dbReference type="RefSeq" id="WP_323447193.1">
    <property type="nucleotide sequence ID" value="NZ_BSBI01000004.1"/>
</dbReference>
<sequence>MRTDTAHYVSAAALWLPETASTAEEAVAAGTIRRRAAEAEGFSQVTVCHDRTVAAMAAEAARAALDDAGIAPGEVDLLIHAWVHQQGTGNWNPPHHVARLVGAEHAVALGLQQQSNGGAAAIEAALNAMAVDLRVTTALITTADQFTDIPQGRWSVLSDGGPLGDGGTAAVLTRAPGPLLIESIASYGDPTLEAEFPGRDPFGPPPEITDEPGSAFRNQDVLKRMRHCVEQAVQYALDDARLSPDAPTLLTVLPLRLGHTFIDWTVRSALPAPLQDKIQTHGSRTGHLGAGDLLANLADIVSRPPPPDSRILLVSVGAGYTATCLIVRT</sequence>
<dbReference type="Pfam" id="PF00108">
    <property type="entry name" value="Thiolase_N"/>
    <property type="match status" value="1"/>
</dbReference>
<protein>
    <submittedName>
        <fullName evidence="2">Ketoacyl-ACP synthase III family protein</fullName>
    </submittedName>
</protein>
<feature type="domain" description="Thiolase N-terminal" evidence="1">
    <location>
        <begin position="46"/>
        <end position="131"/>
    </location>
</feature>
<evidence type="ECO:0000313" key="3">
    <source>
        <dbReference type="Proteomes" id="UP001291653"/>
    </source>
</evidence>
<dbReference type="Proteomes" id="UP001291653">
    <property type="component" value="Unassembled WGS sequence"/>
</dbReference>
<evidence type="ECO:0000259" key="1">
    <source>
        <dbReference type="Pfam" id="PF00108"/>
    </source>
</evidence>
<organism evidence="2 3">
    <name type="scientific">Streptomyces yaizuensis</name>
    <dbReference type="NCBI Taxonomy" id="2989713"/>
    <lineage>
        <taxon>Bacteria</taxon>
        <taxon>Bacillati</taxon>
        <taxon>Actinomycetota</taxon>
        <taxon>Actinomycetes</taxon>
        <taxon>Kitasatosporales</taxon>
        <taxon>Streptomycetaceae</taxon>
        <taxon>Streptomyces</taxon>
    </lineage>
</organism>